<dbReference type="RefSeq" id="WP_127085522.1">
    <property type="nucleotide sequence ID" value="NZ_RSCL01000023.1"/>
</dbReference>
<sequence>MKFTSILFGLALLLSNVHVTKLYAAEVSDKADGGSLKINPNYHSVTTQREVPSFFQAIGTSLFDNNQPIYLDKRSVKRVSNNSYVYTTVIGIDKRKSETDYIVHCDDISNVRLLRSRSYNANEKVSNIELVDKLVSADFQGVGDSDRYHANQIICSQQEIAYPPR</sequence>
<accession>A0A3S1CDK4</accession>
<evidence type="ECO:0000313" key="3">
    <source>
        <dbReference type="Proteomes" id="UP000271624"/>
    </source>
</evidence>
<reference evidence="2" key="1">
    <citation type="submission" date="2018-12" db="EMBL/GenBank/DDBJ databases">
        <authorList>
            <person name="Will S."/>
            <person name="Neumann-Schaal M."/>
            <person name="Henke P."/>
        </authorList>
    </citation>
    <scope>NUCLEOTIDE SEQUENCE</scope>
    <source>
        <strain evidence="2">PCC 7102</strain>
    </source>
</reference>
<gene>
    <name evidence="2" type="ORF">DSM106972_074340</name>
</gene>
<feature type="chain" id="PRO_5030082971" evidence="1">
    <location>
        <begin position="25"/>
        <end position="165"/>
    </location>
</feature>
<keyword evidence="1" id="KW-0732">Signal</keyword>
<name>A0A3S1CDK4_9CYAN</name>
<dbReference type="EMBL" id="RSCL01000023">
    <property type="protein sequence ID" value="RUT00663.1"/>
    <property type="molecule type" value="Genomic_DNA"/>
</dbReference>
<comment type="caution">
    <text evidence="2">The sequence shown here is derived from an EMBL/GenBank/DDBJ whole genome shotgun (WGS) entry which is preliminary data.</text>
</comment>
<proteinExistence type="predicted"/>
<dbReference type="Proteomes" id="UP000271624">
    <property type="component" value="Unassembled WGS sequence"/>
</dbReference>
<feature type="signal peptide" evidence="1">
    <location>
        <begin position="1"/>
        <end position="24"/>
    </location>
</feature>
<dbReference type="OrthoDB" id="517009at2"/>
<protein>
    <submittedName>
        <fullName evidence="2">Uncharacterized protein</fullName>
    </submittedName>
</protein>
<keyword evidence="3" id="KW-1185">Reference proteome</keyword>
<evidence type="ECO:0000256" key="1">
    <source>
        <dbReference type="SAM" id="SignalP"/>
    </source>
</evidence>
<dbReference type="AlphaFoldDB" id="A0A3S1CDK4"/>
<reference evidence="2" key="2">
    <citation type="journal article" date="2019" name="Genome Biol. Evol.">
        <title>Day and night: Metabolic profiles and evolutionary relationships of six axenic non-marine cyanobacteria.</title>
        <authorList>
            <person name="Will S.E."/>
            <person name="Henke P."/>
            <person name="Boedeker C."/>
            <person name="Huang S."/>
            <person name="Brinkmann H."/>
            <person name="Rohde M."/>
            <person name="Jarek M."/>
            <person name="Friedl T."/>
            <person name="Seufert S."/>
            <person name="Schumacher M."/>
            <person name="Overmann J."/>
            <person name="Neumann-Schaal M."/>
            <person name="Petersen J."/>
        </authorList>
    </citation>
    <scope>NUCLEOTIDE SEQUENCE [LARGE SCALE GENOMIC DNA]</scope>
    <source>
        <strain evidence="2">PCC 7102</strain>
    </source>
</reference>
<evidence type="ECO:0000313" key="2">
    <source>
        <dbReference type="EMBL" id="RUT00663.1"/>
    </source>
</evidence>
<organism evidence="2 3">
    <name type="scientific">Dulcicalothrix desertica PCC 7102</name>
    <dbReference type="NCBI Taxonomy" id="232991"/>
    <lineage>
        <taxon>Bacteria</taxon>
        <taxon>Bacillati</taxon>
        <taxon>Cyanobacteriota</taxon>
        <taxon>Cyanophyceae</taxon>
        <taxon>Nostocales</taxon>
        <taxon>Calotrichaceae</taxon>
        <taxon>Dulcicalothrix</taxon>
    </lineage>
</organism>